<accession>A0ABW6IJB7</accession>
<protein>
    <recommendedName>
        <fullName evidence="2">histidine kinase</fullName>
        <ecNumber evidence="2">2.7.13.3</ecNumber>
    </recommendedName>
</protein>
<dbReference type="InterPro" id="IPR050736">
    <property type="entry name" value="Sensor_HK_Regulatory"/>
</dbReference>
<evidence type="ECO:0000256" key="3">
    <source>
        <dbReference type="ARBA" id="ARBA00022553"/>
    </source>
</evidence>
<evidence type="ECO:0000259" key="8">
    <source>
        <dbReference type="PROSITE" id="PS50109"/>
    </source>
</evidence>
<dbReference type="Gene3D" id="3.30.565.10">
    <property type="entry name" value="Histidine kinase-like ATPase, C-terminal domain"/>
    <property type="match status" value="1"/>
</dbReference>
<keyword evidence="7" id="KW-0812">Transmembrane</keyword>
<keyword evidence="7" id="KW-0472">Membrane</keyword>
<feature type="transmembrane region" description="Helical" evidence="7">
    <location>
        <begin position="12"/>
        <end position="32"/>
    </location>
</feature>
<reference evidence="9 10" key="1">
    <citation type="submission" date="2024-10" db="EMBL/GenBank/DDBJ databases">
        <authorList>
            <person name="Ratan Roy A."/>
            <person name="Morales Sandoval P.H."/>
            <person name="De Los Santos Villalobos S."/>
            <person name="Chakraborty S."/>
            <person name="Mukherjee J."/>
        </authorList>
    </citation>
    <scope>NUCLEOTIDE SEQUENCE [LARGE SCALE GENOMIC DNA]</scope>
    <source>
        <strain evidence="9 10">S1</strain>
    </source>
</reference>
<dbReference type="InterPro" id="IPR005467">
    <property type="entry name" value="His_kinase_dom"/>
</dbReference>
<dbReference type="InterPro" id="IPR036890">
    <property type="entry name" value="HATPase_C_sf"/>
</dbReference>
<dbReference type="SUPFAM" id="SSF55874">
    <property type="entry name" value="ATPase domain of HSP90 chaperone/DNA topoisomerase II/histidine kinase"/>
    <property type="match status" value="1"/>
</dbReference>
<dbReference type="InterPro" id="IPR004358">
    <property type="entry name" value="Sig_transdc_His_kin-like_C"/>
</dbReference>
<dbReference type="PANTHER" id="PTHR43711:SF1">
    <property type="entry name" value="HISTIDINE KINASE 1"/>
    <property type="match status" value="1"/>
</dbReference>
<keyword evidence="6" id="KW-0902">Two-component regulatory system</keyword>
<evidence type="ECO:0000313" key="9">
    <source>
        <dbReference type="EMBL" id="MFE4108313.1"/>
    </source>
</evidence>
<feature type="domain" description="Histidine kinase" evidence="8">
    <location>
        <begin position="217"/>
        <end position="436"/>
    </location>
</feature>
<dbReference type="CDD" id="cd00082">
    <property type="entry name" value="HisKA"/>
    <property type="match status" value="1"/>
</dbReference>
<evidence type="ECO:0000256" key="4">
    <source>
        <dbReference type="ARBA" id="ARBA00022679"/>
    </source>
</evidence>
<keyword evidence="3" id="KW-0597">Phosphoprotein</keyword>
<dbReference type="GO" id="GO:0016301">
    <property type="term" value="F:kinase activity"/>
    <property type="evidence" value="ECO:0007669"/>
    <property type="project" value="UniProtKB-KW"/>
</dbReference>
<dbReference type="Proteomes" id="UP001600165">
    <property type="component" value="Unassembled WGS sequence"/>
</dbReference>
<keyword evidence="5 9" id="KW-0418">Kinase</keyword>
<evidence type="ECO:0000256" key="7">
    <source>
        <dbReference type="SAM" id="Phobius"/>
    </source>
</evidence>
<comment type="caution">
    <text evidence="9">The sequence shown here is derived from an EMBL/GenBank/DDBJ whole genome shotgun (WGS) entry which is preliminary data.</text>
</comment>
<dbReference type="PRINTS" id="PR00344">
    <property type="entry name" value="BCTRLSENSOR"/>
</dbReference>
<keyword evidence="4" id="KW-0808">Transferase</keyword>
<keyword evidence="7" id="KW-1133">Transmembrane helix</keyword>
<dbReference type="SMART" id="SM00388">
    <property type="entry name" value="HisKA"/>
    <property type="match status" value="1"/>
</dbReference>
<comment type="catalytic activity">
    <reaction evidence="1">
        <text>ATP + protein L-histidine = ADP + protein N-phospho-L-histidine.</text>
        <dbReference type="EC" id="2.7.13.3"/>
    </reaction>
</comment>
<dbReference type="PROSITE" id="PS50109">
    <property type="entry name" value="HIS_KIN"/>
    <property type="match status" value="1"/>
</dbReference>
<dbReference type="EC" id="2.7.13.3" evidence="2"/>
<dbReference type="Gene3D" id="1.10.287.130">
    <property type="match status" value="1"/>
</dbReference>
<evidence type="ECO:0000256" key="6">
    <source>
        <dbReference type="ARBA" id="ARBA00023012"/>
    </source>
</evidence>
<dbReference type="CDD" id="cd00075">
    <property type="entry name" value="HATPase"/>
    <property type="match status" value="1"/>
</dbReference>
<evidence type="ECO:0000313" key="10">
    <source>
        <dbReference type="Proteomes" id="UP001600165"/>
    </source>
</evidence>
<feature type="transmembrane region" description="Helical" evidence="7">
    <location>
        <begin position="174"/>
        <end position="196"/>
    </location>
</feature>
<evidence type="ECO:0000256" key="1">
    <source>
        <dbReference type="ARBA" id="ARBA00000085"/>
    </source>
</evidence>
<dbReference type="Pfam" id="PF02518">
    <property type="entry name" value="HATPase_c"/>
    <property type="match status" value="1"/>
</dbReference>
<dbReference type="PANTHER" id="PTHR43711">
    <property type="entry name" value="TWO-COMPONENT HISTIDINE KINASE"/>
    <property type="match status" value="1"/>
</dbReference>
<dbReference type="InterPro" id="IPR003594">
    <property type="entry name" value="HATPase_dom"/>
</dbReference>
<evidence type="ECO:0000256" key="5">
    <source>
        <dbReference type="ARBA" id="ARBA00022777"/>
    </source>
</evidence>
<dbReference type="EMBL" id="JBHZOL010000105">
    <property type="protein sequence ID" value="MFE4108313.1"/>
    <property type="molecule type" value="Genomic_DNA"/>
</dbReference>
<name>A0ABW6IJB7_9CYAN</name>
<proteinExistence type="predicted"/>
<organism evidence="9 10">
    <name type="scientific">Almyronema epifaneia S1</name>
    <dbReference type="NCBI Taxonomy" id="2991925"/>
    <lineage>
        <taxon>Bacteria</taxon>
        <taxon>Bacillati</taxon>
        <taxon>Cyanobacteriota</taxon>
        <taxon>Cyanophyceae</taxon>
        <taxon>Nodosilineales</taxon>
        <taxon>Nodosilineaceae</taxon>
        <taxon>Almyronema</taxon>
        <taxon>Almyronema epifaneia</taxon>
    </lineage>
</organism>
<dbReference type="InterPro" id="IPR003661">
    <property type="entry name" value="HisK_dim/P_dom"/>
</dbReference>
<keyword evidence="10" id="KW-1185">Reference proteome</keyword>
<dbReference type="Pfam" id="PF00512">
    <property type="entry name" value="HisKA"/>
    <property type="match status" value="1"/>
</dbReference>
<sequence length="440" mass="48206">MFEGLRWRLLTAQLLVMASILASFSLGAYLFFSRNLYQQLDKKLQTLAQAASPSYAAVAAGGEEYLTRVNEVPWRDIFNRDSQSLEWFDAAGNRLAYYGTLRLQPGFVIGPQTLQTQPRSAQTDASPESVRTFTVSVFEDKTTLAIAPDREPVLQGYLRASQSLQDIQSAQRQLLLGLGTGGTLALGLIGIGGLWLTQRSLKPVEQSFNQLKQFTADASHELRGPLTAIKTSIDVIQNHPERIHPKDAKKLAAIASATSQMQHLTEDLLLLARMEAPSTAGLLQPEQFCLQLLLQNVVELLESSAQVKAIQLGLEAPQPVSILGDRRQISRLYANLIENAIRYTPAGGKVQVSLSKRLRFAVVQVTDSGIGIDPADVPHVFDRFWRADKARSRKIGGSGLGLAICQAIAKQHGGKIKVRSRLGVGSCFQVRLPLATLTKK</sequence>
<dbReference type="InterPro" id="IPR036097">
    <property type="entry name" value="HisK_dim/P_sf"/>
</dbReference>
<dbReference type="RefSeq" id="WP_377967908.1">
    <property type="nucleotide sequence ID" value="NZ_JBHZOL010000105.1"/>
</dbReference>
<evidence type="ECO:0000256" key="2">
    <source>
        <dbReference type="ARBA" id="ARBA00012438"/>
    </source>
</evidence>
<dbReference type="SMART" id="SM00387">
    <property type="entry name" value="HATPase_c"/>
    <property type="match status" value="1"/>
</dbReference>
<gene>
    <name evidence="9" type="ORF">ACFVKH_18680</name>
</gene>
<dbReference type="SUPFAM" id="SSF47384">
    <property type="entry name" value="Homodimeric domain of signal transducing histidine kinase"/>
    <property type="match status" value="1"/>
</dbReference>